<evidence type="ECO:0000313" key="2">
    <source>
        <dbReference type="Proteomes" id="UP001206639"/>
    </source>
</evidence>
<dbReference type="EMBL" id="JAODWD010000002">
    <property type="protein sequence ID" value="MCT7658849.1"/>
    <property type="molecule type" value="Genomic_DNA"/>
</dbReference>
<evidence type="ECO:0000313" key="1">
    <source>
        <dbReference type="EMBL" id="MCT7658849.1"/>
    </source>
</evidence>
<proteinExistence type="predicted"/>
<sequence length="112" mass="12680">MTGLISDKGQTWAVPAIADALFDMFKKDPNWSLFHDGGHQRFSDGQDDDRVCPECGALWGFIQMYMWVNRTLNIWANIDSLYCPNNHHWTLVCVPPMDIDQSGFSGVGWAVT</sequence>
<reference evidence="2" key="1">
    <citation type="submission" date="2023-07" db="EMBL/GenBank/DDBJ databases">
        <authorList>
            <person name="Deng Y."/>
            <person name="Zhang Y.-Q."/>
        </authorList>
    </citation>
    <scope>NUCLEOTIDE SEQUENCE [LARGE SCALE GENOMIC DNA]</scope>
    <source>
        <strain evidence="2">CPCC 205710</strain>
    </source>
</reference>
<dbReference type="RefSeq" id="WP_260992877.1">
    <property type="nucleotide sequence ID" value="NZ_JAODWD010000002.1"/>
</dbReference>
<dbReference type="Proteomes" id="UP001206639">
    <property type="component" value="Unassembled WGS sequence"/>
</dbReference>
<evidence type="ECO:0008006" key="3">
    <source>
        <dbReference type="Google" id="ProtNLM"/>
    </source>
</evidence>
<accession>A0ABT2M9A9</accession>
<gene>
    <name evidence="1" type="ORF">N4S67_10485</name>
</gene>
<name>A0ABT2M9A9_9MYCO</name>
<keyword evidence="2" id="KW-1185">Reference proteome</keyword>
<comment type="caution">
    <text evidence="1">The sequence shown here is derived from an EMBL/GenBank/DDBJ whole genome shotgun (WGS) entry which is preliminary data.</text>
</comment>
<organism evidence="1 2">
    <name type="scientific">Mycobacterium deserti</name>
    <dbReference type="NCBI Taxonomy" id="2978347"/>
    <lineage>
        <taxon>Bacteria</taxon>
        <taxon>Bacillati</taxon>
        <taxon>Actinomycetota</taxon>
        <taxon>Actinomycetes</taxon>
        <taxon>Mycobacteriales</taxon>
        <taxon>Mycobacteriaceae</taxon>
        <taxon>Mycobacterium</taxon>
    </lineage>
</organism>
<protein>
    <recommendedName>
        <fullName evidence="3">Transposase</fullName>
    </recommendedName>
</protein>